<protein>
    <submittedName>
        <fullName evidence="4">Uncharacterized protein LOC104238857</fullName>
    </submittedName>
</protein>
<dbReference type="PANTHER" id="PTHR33233">
    <property type="entry name" value="ENDONUCLEASE/EXONUCLEASE/PHOSPHATASE"/>
    <property type="match status" value="1"/>
</dbReference>
<evidence type="ECO:0000313" key="3">
    <source>
        <dbReference type="Proteomes" id="UP000189701"/>
    </source>
</evidence>
<reference evidence="3" key="1">
    <citation type="journal article" date="2013" name="Genome Biol.">
        <title>Reference genomes and transcriptomes of Nicotiana sylvestris and Nicotiana tomentosiformis.</title>
        <authorList>
            <person name="Sierro N."/>
            <person name="Battey J.N."/>
            <person name="Ouadi S."/>
            <person name="Bovet L."/>
            <person name="Goepfert S."/>
            <person name="Bakaher N."/>
            <person name="Peitsch M.C."/>
            <person name="Ivanov N.V."/>
        </authorList>
    </citation>
    <scope>NUCLEOTIDE SEQUENCE [LARGE SCALE GENOMIC DNA]</scope>
</reference>
<evidence type="ECO:0000313" key="4">
    <source>
        <dbReference type="RefSeq" id="XP_009791642.1"/>
    </source>
</evidence>
<reference evidence="4" key="2">
    <citation type="submission" date="2025-08" db="UniProtKB">
        <authorList>
            <consortium name="RefSeq"/>
        </authorList>
    </citation>
    <scope>IDENTIFICATION</scope>
    <source>
        <tissue evidence="4">Leaf</tissue>
    </source>
</reference>
<feature type="domain" description="DUF4283" evidence="2">
    <location>
        <begin position="140"/>
        <end position="178"/>
    </location>
</feature>
<evidence type="ECO:0000259" key="2">
    <source>
        <dbReference type="Pfam" id="PF14111"/>
    </source>
</evidence>
<name>A0A1U7XHW0_NICSY</name>
<accession>A0A1U7XHW0</accession>
<dbReference type="Proteomes" id="UP000189701">
    <property type="component" value="Unplaced"/>
</dbReference>
<gene>
    <name evidence="4" type="primary">LOC104238857</name>
</gene>
<dbReference type="InterPro" id="IPR025558">
    <property type="entry name" value="DUF4283"/>
</dbReference>
<evidence type="ECO:0000256" key="1">
    <source>
        <dbReference type="SAM" id="MobiDB-lite"/>
    </source>
</evidence>
<sequence length="291" mass="33878">MARRKSHEMAPATRPEMVEEERMVTPESGIPQTMNQIQLVHWMTGMRSAPIVMQKSKCEEIEKPKPVEVENNTATRKLMFSNQRPNSGGTEINLAKVVKGNRSQQQGMQLEYYPPIIKEGVKVGRLNQIEVTEQTQKWQASLIGFESEDDKKLVIQKGPYTFNNRPMILKQWESKFQMSKEKTINISIWELPNVMLIEEAKGTYMEQELEYEWRPAFCEVCFQIGKHEVNCEKAPIEKQKYRGEKHDRQAGIKQQKKMQWKVKAIMELEGTTEVQEIAISQDKEMKDQGQE</sequence>
<dbReference type="AlphaFoldDB" id="A0A1U7XHW0"/>
<dbReference type="Pfam" id="PF14111">
    <property type="entry name" value="DUF4283"/>
    <property type="match status" value="1"/>
</dbReference>
<dbReference type="RefSeq" id="XP_009791642.1">
    <property type="nucleotide sequence ID" value="XM_009793340.1"/>
</dbReference>
<dbReference type="PANTHER" id="PTHR33233:SF14">
    <property type="entry name" value="ENDONUCLEASE_EXONUCLEASE_PHOSPHATASE"/>
    <property type="match status" value="1"/>
</dbReference>
<organism evidence="3 4">
    <name type="scientific">Nicotiana sylvestris</name>
    <name type="common">Wood tobacco</name>
    <name type="synonym">South American tobacco</name>
    <dbReference type="NCBI Taxonomy" id="4096"/>
    <lineage>
        <taxon>Eukaryota</taxon>
        <taxon>Viridiplantae</taxon>
        <taxon>Streptophyta</taxon>
        <taxon>Embryophyta</taxon>
        <taxon>Tracheophyta</taxon>
        <taxon>Spermatophyta</taxon>
        <taxon>Magnoliopsida</taxon>
        <taxon>eudicotyledons</taxon>
        <taxon>Gunneridae</taxon>
        <taxon>Pentapetalae</taxon>
        <taxon>asterids</taxon>
        <taxon>lamiids</taxon>
        <taxon>Solanales</taxon>
        <taxon>Solanaceae</taxon>
        <taxon>Nicotianoideae</taxon>
        <taxon>Nicotianeae</taxon>
        <taxon>Nicotiana</taxon>
    </lineage>
</organism>
<keyword evidence="3" id="KW-1185">Reference proteome</keyword>
<proteinExistence type="predicted"/>
<feature type="region of interest" description="Disordered" evidence="1">
    <location>
        <begin position="1"/>
        <end position="27"/>
    </location>
</feature>